<evidence type="ECO:0008006" key="13">
    <source>
        <dbReference type="Google" id="ProtNLM"/>
    </source>
</evidence>
<feature type="transmembrane region" description="Helical" evidence="9">
    <location>
        <begin position="303"/>
        <end position="327"/>
    </location>
</feature>
<feature type="transmembrane region" description="Helical" evidence="9">
    <location>
        <begin position="611"/>
        <end position="629"/>
    </location>
</feature>
<keyword evidence="3 9" id="KW-0812">Transmembrane</keyword>
<evidence type="ECO:0000256" key="10">
    <source>
        <dbReference type="SAM" id="SignalP"/>
    </source>
</evidence>
<dbReference type="GO" id="GO:0051033">
    <property type="term" value="F:RNA transmembrane transporter activity"/>
    <property type="evidence" value="ECO:0007669"/>
    <property type="project" value="TreeGrafter"/>
</dbReference>
<feature type="transmembrane region" description="Helical" evidence="9">
    <location>
        <begin position="795"/>
        <end position="814"/>
    </location>
</feature>
<feature type="region of interest" description="Disordered" evidence="8">
    <location>
        <begin position="348"/>
        <end position="427"/>
    </location>
</feature>
<feature type="transmembrane region" description="Helical" evidence="9">
    <location>
        <begin position="458"/>
        <end position="480"/>
    </location>
</feature>
<dbReference type="Proteomes" id="UP001497472">
    <property type="component" value="Unassembled WGS sequence"/>
</dbReference>
<organism evidence="11 12">
    <name type="scientific">Leptosia nina</name>
    <dbReference type="NCBI Taxonomy" id="320188"/>
    <lineage>
        <taxon>Eukaryota</taxon>
        <taxon>Metazoa</taxon>
        <taxon>Ecdysozoa</taxon>
        <taxon>Arthropoda</taxon>
        <taxon>Hexapoda</taxon>
        <taxon>Insecta</taxon>
        <taxon>Pterygota</taxon>
        <taxon>Neoptera</taxon>
        <taxon>Endopterygota</taxon>
        <taxon>Lepidoptera</taxon>
        <taxon>Glossata</taxon>
        <taxon>Ditrysia</taxon>
        <taxon>Papilionoidea</taxon>
        <taxon>Pieridae</taxon>
        <taxon>Pierinae</taxon>
        <taxon>Leptosia</taxon>
    </lineage>
</organism>
<comment type="subcellular location">
    <subcellularLocation>
        <location evidence="1">Membrane</location>
        <topology evidence="1">Multi-pass membrane protein</topology>
    </subcellularLocation>
</comment>
<feature type="transmembrane region" description="Helical" evidence="9">
    <location>
        <begin position="551"/>
        <end position="572"/>
    </location>
</feature>
<dbReference type="Pfam" id="PF13965">
    <property type="entry name" value="SID-1_RNA_chan"/>
    <property type="match status" value="1"/>
</dbReference>
<evidence type="ECO:0000313" key="11">
    <source>
        <dbReference type="EMBL" id="CAK1549303.1"/>
    </source>
</evidence>
<feature type="transmembrane region" description="Helical" evidence="9">
    <location>
        <begin position="686"/>
        <end position="705"/>
    </location>
</feature>
<evidence type="ECO:0000256" key="3">
    <source>
        <dbReference type="ARBA" id="ARBA00022692"/>
    </source>
</evidence>
<name>A0AAV1JL40_9NEOP</name>
<feature type="transmembrane region" description="Helical" evidence="9">
    <location>
        <begin position="635"/>
        <end position="656"/>
    </location>
</feature>
<dbReference type="GO" id="GO:0003725">
    <property type="term" value="F:double-stranded RNA binding"/>
    <property type="evidence" value="ECO:0007669"/>
    <property type="project" value="TreeGrafter"/>
</dbReference>
<proteinExistence type="inferred from homology"/>
<feature type="chain" id="PRO_5043359561" description="SID1 transmembrane family member 1-like" evidence="10">
    <location>
        <begin position="20"/>
        <end position="829"/>
    </location>
</feature>
<dbReference type="GO" id="GO:0005764">
    <property type="term" value="C:lysosome"/>
    <property type="evidence" value="ECO:0007669"/>
    <property type="project" value="TreeGrafter"/>
</dbReference>
<reference evidence="11 12" key="1">
    <citation type="submission" date="2023-11" db="EMBL/GenBank/DDBJ databases">
        <authorList>
            <person name="Okamura Y."/>
        </authorList>
    </citation>
    <scope>NUCLEOTIDE SEQUENCE [LARGE SCALE GENOMIC DNA]</scope>
</reference>
<evidence type="ECO:0000256" key="7">
    <source>
        <dbReference type="ARBA" id="ARBA00023180"/>
    </source>
</evidence>
<dbReference type="EMBL" id="CAVLEF010000011">
    <property type="protein sequence ID" value="CAK1549303.1"/>
    <property type="molecule type" value="Genomic_DNA"/>
</dbReference>
<evidence type="ECO:0000256" key="6">
    <source>
        <dbReference type="ARBA" id="ARBA00023136"/>
    </source>
</evidence>
<evidence type="ECO:0000313" key="12">
    <source>
        <dbReference type="Proteomes" id="UP001497472"/>
    </source>
</evidence>
<accession>A0AAV1JL40</accession>
<keyword evidence="5 9" id="KW-1133">Transmembrane helix</keyword>
<dbReference type="InterPro" id="IPR025958">
    <property type="entry name" value="SID1_TM_fam"/>
</dbReference>
<keyword evidence="7" id="KW-0325">Glycoprotein</keyword>
<comment type="similarity">
    <text evidence="2">Belongs to the SID1 family.</text>
</comment>
<comment type="caution">
    <text evidence="11">The sequence shown here is derived from an EMBL/GenBank/DDBJ whole genome shotgun (WGS) entry which is preliminary data.</text>
</comment>
<protein>
    <recommendedName>
        <fullName evidence="13">SID1 transmembrane family member 1-like</fullName>
    </recommendedName>
</protein>
<evidence type="ECO:0000256" key="4">
    <source>
        <dbReference type="ARBA" id="ARBA00022729"/>
    </source>
</evidence>
<evidence type="ECO:0000256" key="9">
    <source>
        <dbReference type="SAM" id="Phobius"/>
    </source>
</evidence>
<gene>
    <name evidence="11" type="ORF">LNINA_LOCUS8613</name>
</gene>
<feature type="compositionally biased region" description="Polar residues" evidence="8">
    <location>
        <begin position="364"/>
        <end position="373"/>
    </location>
</feature>
<sequence>MCVIHVCSVLLFLSGLAHAQTVTVVQLNLSYDEVYSLELNSTVEYIVDFTTPKLGLICRVWYGCVARGGDVSQPVLVTTRQRAGAETWQLPYEVNRRKLFELERTLCPDDSAAWTEEPPVGDRRSWYSLHMSTFNSGSVMVSVRVSLPPVWRLEGPTTVTATQFAPRVLHYKFGPDETRVRLIVSSNSELCATLSVQNYTCPIAQTIEATEISTEPRLTMMRSGAMSIARQQYPSGFYIVLVVSPSDEECIGTKAPPPAEMLWEASLSLAESYPAETPAKINTPVRRKEFRVFVEGAISRTQYVIAAISTLALFLGFYVVFGVLVVAQRWPRFARYVAPKAVLAQTPTGDAGAEEGNSGAANNFSTTTQGTRRLSTDTYDRNDDSDSEDEETTNVSNTEPRNNQGPMNIHQTNGASPQDPNQITSDQVQGPFGLPARLRLAALAKRRDRTLRARSDRYLYMLYTVAVFYALPVIQFVIAFQVVMNVSGSLDICYYNFLCAHPAGALSDFNHVFSNLGYLLLGALFMLQVRRRRARRRRQPRDEEYGIPAHYGLLSALGAGMMVVALLSASYHVCPNRLNFQFDTAFMYVLAVLSMVKIYQARHPDVNARAHATFGVLAVIIAFVVWGVLGGGPLFWGIFTVIHVFTFLLLSLRIYYLGQLRFEKEALAAAASEVRRDLRPLYGARLVILVIANAINWLFAIYGLVSQGSDFASHILQVLLGNTLMYMVFYLAMKVVQGERVRWYAWAFLVGAAVTWVPALYFFISGSTDWSTTPAASRHKNHECKVIEFYDSHDLWHMLSAVALYLSFNTMLTWDDGLSAVKRTEIAVF</sequence>
<feature type="transmembrane region" description="Helical" evidence="9">
    <location>
        <begin position="711"/>
        <end position="731"/>
    </location>
</feature>
<feature type="compositionally biased region" description="Basic and acidic residues" evidence="8">
    <location>
        <begin position="374"/>
        <end position="384"/>
    </location>
</feature>
<feature type="compositionally biased region" description="Polar residues" evidence="8">
    <location>
        <begin position="394"/>
        <end position="427"/>
    </location>
</feature>
<dbReference type="PANTHER" id="PTHR12185:SF14">
    <property type="entry name" value="CHOLESTEROL UPTAKE PROTEIN 1"/>
    <property type="match status" value="1"/>
</dbReference>
<feature type="compositionally biased region" description="Low complexity" evidence="8">
    <location>
        <begin position="349"/>
        <end position="363"/>
    </location>
</feature>
<feature type="signal peptide" evidence="10">
    <location>
        <begin position="1"/>
        <end position="19"/>
    </location>
</feature>
<feature type="transmembrane region" description="Helical" evidence="9">
    <location>
        <begin position="743"/>
        <end position="764"/>
    </location>
</feature>
<feature type="transmembrane region" description="Helical" evidence="9">
    <location>
        <begin position="512"/>
        <end position="530"/>
    </location>
</feature>
<keyword evidence="12" id="KW-1185">Reference proteome</keyword>
<feature type="transmembrane region" description="Helical" evidence="9">
    <location>
        <begin position="578"/>
        <end position="599"/>
    </location>
</feature>
<evidence type="ECO:0000256" key="8">
    <source>
        <dbReference type="SAM" id="MobiDB-lite"/>
    </source>
</evidence>
<evidence type="ECO:0000256" key="5">
    <source>
        <dbReference type="ARBA" id="ARBA00022989"/>
    </source>
</evidence>
<keyword evidence="4 10" id="KW-0732">Signal</keyword>
<dbReference type="PANTHER" id="PTHR12185">
    <property type="entry name" value="SID1 TRANSMEMBRANE FAMILY MEMEBER"/>
    <property type="match status" value="1"/>
</dbReference>
<evidence type="ECO:0000256" key="1">
    <source>
        <dbReference type="ARBA" id="ARBA00004141"/>
    </source>
</evidence>
<dbReference type="GO" id="GO:0005886">
    <property type="term" value="C:plasma membrane"/>
    <property type="evidence" value="ECO:0007669"/>
    <property type="project" value="TreeGrafter"/>
</dbReference>
<evidence type="ECO:0000256" key="2">
    <source>
        <dbReference type="ARBA" id="ARBA00006618"/>
    </source>
</evidence>
<dbReference type="AlphaFoldDB" id="A0AAV1JL40"/>
<keyword evidence="6 9" id="KW-0472">Membrane</keyword>